<gene>
    <name evidence="5" type="ORF">HHI36_022865</name>
</gene>
<feature type="domain" description="LRRNT" evidence="4">
    <location>
        <begin position="24"/>
        <end position="56"/>
    </location>
</feature>
<dbReference type="InterPro" id="IPR003591">
    <property type="entry name" value="Leu-rich_rpt_typical-subtyp"/>
</dbReference>
<dbReference type="PROSITE" id="PS51450">
    <property type="entry name" value="LRR"/>
    <property type="match status" value="1"/>
</dbReference>
<evidence type="ECO:0000313" key="5">
    <source>
        <dbReference type="EMBL" id="KAL3289440.1"/>
    </source>
</evidence>
<dbReference type="AlphaFoldDB" id="A0ABD2PEU3"/>
<keyword evidence="3" id="KW-0677">Repeat</keyword>
<keyword evidence="2" id="KW-0732">Signal</keyword>
<keyword evidence="6" id="KW-1185">Reference proteome</keyword>
<dbReference type="PANTHER" id="PTHR45842">
    <property type="entry name" value="SYNAPTIC ADHESION-LIKE MOLECULE SALM"/>
    <property type="match status" value="1"/>
</dbReference>
<keyword evidence="1" id="KW-0433">Leucine-rich repeat</keyword>
<sequence>MVGVYYFIFIYYMFSSVTTSKNKECSEVCSCLASHVDCASHKLKVIPSNLPRWTTHLYLHNNIIKDLNSTSWANLTDLKELKLSKNEVECIPKDIFTHQKHLRILELNRNKLKTINALTFQSLQHLTVLKLKKNEISFLPDGAFFGLKHLDKLVLDYNNISSISKGWLYGLGNLRISQ</sequence>
<dbReference type="PANTHER" id="PTHR45842:SF21">
    <property type="entry name" value="IG-LIKE DOMAIN-CONTAINING PROTEIN"/>
    <property type="match status" value="1"/>
</dbReference>
<name>A0ABD2PEU3_9CUCU</name>
<proteinExistence type="predicted"/>
<evidence type="ECO:0000256" key="2">
    <source>
        <dbReference type="ARBA" id="ARBA00022729"/>
    </source>
</evidence>
<dbReference type="Proteomes" id="UP001516400">
    <property type="component" value="Unassembled WGS sequence"/>
</dbReference>
<evidence type="ECO:0000313" key="6">
    <source>
        <dbReference type="Proteomes" id="UP001516400"/>
    </source>
</evidence>
<dbReference type="SUPFAM" id="SSF52058">
    <property type="entry name" value="L domain-like"/>
    <property type="match status" value="1"/>
</dbReference>
<dbReference type="SMART" id="SM00013">
    <property type="entry name" value="LRRNT"/>
    <property type="match status" value="1"/>
</dbReference>
<dbReference type="InterPro" id="IPR032675">
    <property type="entry name" value="LRR_dom_sf"/>
</dbReference>
<comment type="caution">
    <text evidence="5">The sequence shown here is derived from an EMBL/GenBank/DDBJ whole genome shotgun (WGS) entry which is preliminary data.</text>
</comment>
<dbReference type="InterPro" id="IPR001611">
    <property type="entry name" value="Leu-rich_rpt"/>
</dbReference>
<dbReference type="InterPro" id="IPR050467">
    <property type="entry name" value="LRFN"/>
</dbReference>
<dbReference type="SMART" id="SM00369">
    <property type="entry name" value="LRR_TYP"/>
    <property type="match status" value="4"/>
</dbReference>
<protein>
    <recommendedName>
        <fullName evidence="4">LRRNT domain-containing protein</fullName>
    </recommendedName>
</protein>
<dbReference type="InterPro" id="IPR000372">
    <property type="entry name" value="LRRNT"/>
</dbReference>
<dbReference type="Pfam" id="PF13855">
    <property type="entry name" value="LRR_8"/>
    <property type="match status" value="2"/>
</dbReference>
<dbReference type="EMBL" id="JABFTP020000186">
    <property type="protein sequence ID" value="KAL3289440.1"/>
    <property type="molecule type" value="Genomic_DNA"/>
</dbReference>
<evidence type="ECO:0000259" key="4">
    <source>
        <dbReference type="SMART" id="SM00013"/>
    </source>
</evidence>
<dbReference type="Gene3D" id="3.80.10.10">
    <property type="entry name" value="Ribonuclease Inhibitor"/>
    <property type="match status" value="1"/>
</dbReference>
<reference evidence="5 6" key="1">
    <citation type="journal article" date="2021" name="BMC Biol.">
        <title>Horizontally acquired antibacterial genes associated with adaptive radiation of ladybird beetles.</title>
        <authorList>
            <person name="Li H.S."/>
            <person name="Tang X.F."/>
            <person name="Huang Y.H."/>
            <person name="Xu Z.Y."/>
            <person name="Chen M.L."/>
            <person name="Du X.Y."/>
            <person name="Qiu B.Y."/>
            <person name="Chen P.T."/>
            <person name="Zhang W."/>
            <person name="Slipinski A."/>
            <person name="Escalona H.E."/>
            <person name="Waterhouse R.M."/>
            <person name="Zwick A."/>
            <person name="Pang H."/>
        </authorList>
    </citation>
    <scope>NUCLEOTIDE SEQUENCE [LARGE SCALE GENOMIC DNA]</scope>
    <source>
        <strain evidence="5">SYSU2018</strain>
    </source>
</reference>
<evidence type="ECO:0000256" key="3">
    <source>
        <dbReference type="ARBA" id="ARBA00022737"/>
    </source>
</evidence>
<organism evidence="5 6">
    <name type="scientific">Cryptolaemus montrouzieri</name>
    <dbReference type="NCBI Taxonomy" id="559131"/>
    <lineage>
        <taxon>Eukaryota</taxon>
        <taxon>Metazoa</taxon>
        <taxon>Ecdysozoa</taxon>
        <taxon>Arthropoda</taxon>
        <taxon>Hexapoda</taxon>
        <taxon>Insecta</taxon>
        <taxon>Pterygota</taxon>
        <taxon>Neoptera</taxon>
        <taxon>Endopterygota</taxon>
        <taxon>Coleoptera</taxon>
        <taxon>Polyphaga</taxon>
        <taxon>Cucujiformia</taxon>
        <taxon>Coccinelloidea</taxon>
        <taxon>Coccinellidae</taxon>
        <taxon>Scymninae</taxon>
        <taxon>Scymnini</taxon>
        <taxon>Cryptolaemus</taxon>
    </lineage>
</organism>
<evidence type="ECO:0000256" key="1">
    <source>
        <dbReference type="ARBA" id="ARBA00022614"/>
    </source>
</evidence>
<accession>A0ABD2PEU3</accession>